<dbReference type="AlphaFoldDB" id="A0A6I6AEB0"/>
<dbReference type="PROSITE" id="PS50088">
    <property type="entry name" value="ANK_REPEAT"/>
    <property type="match status" value="2"/>
</dbReference>
<accession>A0A6I6AEB0</accession>
<feature type="repeat" description="ANK" evidence="3">
    <location>
        <begin position="32"/>
        <end position="64"/>
    </location>
</feature>
<evidence type="ECO:0000256" key="2">
    <source>
        <dbReference type="ARBA" id="ARBA00023043"/>
    </source>
</evidence>
<protein>
    <submittedName>
        <fullName evidence="4">Ankyrin repeat domain-containing protein</fullName>
    </submittedName>
</protein>
<keyword evidence="5" id="KW-1185">Reference proteome</keyword>
<evidence type="ECO:0000313" key="4">
    <source>
        <dbReference type="EMBL" id="QGQ23952.1"/>
    </source>
</evidence>
<dbReference type="SUPFAM" id="SSF48403">
    <property type="entry name" value="Ankyrin repeat"/>
    <property type="match status" value="1"/>
</dbReference>
<name>A0A6I6AEB0_9PLAN</name>
<reference evidence="4 5" key="1">
    <citation type="submission" date="2019-09" db="EMBL/GenBank/DDBJ databases">
        <title>Gimesia benthica sp. nov., a novel bacterium isolated from deep-sea water of the Northwest Indian Ocean.</title>
        <authorList>
            <person name="Dai X."/>
        </authorList>
    </citation>
    <scope>NUCLEOTIDE SEQUENCE [LARGE SCALE GENOMIC DNA]</scope>
    <source>
        <strain evidence="4 5">E7</strain>
    </source>
</reference>
<dbReference type="InterPro" id="IPR002110">
    <property type="entry name" value="Ankyrin_rpt"/>
</dbReference>
<feature type="repeat" description="ANK" evidence="3">
    <location>
        <begin position="65"/>
        <end position="97"/>
    </location>
</feature>
<dbReference type="EMBL" id="CP043930">
    <property type="protein sequence ID" value="QGQ23952.1"/>
    <property type="molecule type" value="Genomic_DNA"/>
</dbReference>
<dbReference type="PANTHER" id="PTHR46680">
    <property type="entry name" value="NF-KAPPA-B INHIBITOR ALPHA"/>
    <property type="match status" value="1"/>
</dbReference>
<proteinExistence type="predicted"/>
<dbReference type="GO" id="GO:0071356">
    <property type="term" value="P:cellular response to tumor necrosis factor"/>
    <property type="evidence" value="ECO:0007669"/>
    <property type="project" value="TreeGrafter"/>
</dbReference>
<dbReference type="PROSITE" id="PS50297">
    <property type="entry name" value="ANK_REP_REGION"/>
    <property type="match status" value="1"/>
</dbReference>
<dbReference type="PANTHER" id="PTHR46680:SF3">
    <property type="entry name" value="NF-KAPPA-B INHIBITOR CACTUS"/>
    <property type="match status" value="1"/>
</dbReference>
<sequence length="158" mass="17143">MSTDPFNAVELKKPDALEIIEALDDINIRDDYGATLLHSAIAYDNTPVGLELIRRGLDVNAKTKKGLTPLHFCAIYQNLELTRAILENGGDLSIADKNGNTPLLDAVGNPKRTYDLLKLFAEYSNPEIASQKNNYGISPLELAKNMGDEAAVGIISTA</sequence>
<evidence type="ECO:0000256" key="3">
    <source>
        <dbReference type="PROSITE-ProRule" id="PRU00023"/>
    </source>
</evidence>
<dbReference type="Proteomes" id="UP000427281">
    <property type="component" value="Chromosome"/>
</dbReference>
<evidence type="ECO:0000313" key="5">
    <source>
        <dbReference type="Proteomes" id="UP000427281"/>
    </source>
</evidence>
<dbReference type="Gene3D" id="1.25.40.20">
    <property type="entry name" value="Ankyrin repeat-containing domain"/>
    <property type="match status" value="1"/>
</dbReference>
<organism evidence="4 5">
    <name type="scientific">Gimesia benthica</name>
    <dbReference type="NCBI Taxonomy" id="2608982"/>
    <lineage>
        <taxon>Bacteria</taxon>
        <taxon>Pseudomonadati</taxon>
        <taxon>Planctomycetota</taxon>
        <taxon>Planctomycetia</taxon>
        <taxon>Planctomycetales</taxon>
        <taxon>Planctomycetaceae</taxon>
        <taxon>Gimesia</taxon>
    </lineage>
</organism>
<dbReference type="GO" id="GO:0005829">
    <property type="term" value="C:cytosol"/>
    <property type="evidence" value="ECO:0007669"/>
    <property type="project" value="TreeGrafter"/>
</dbReference>
<evidence type="ECO:0000256" key="1">
    <source>
        <dbReference type="ARBA" id="ARBA00022737"/>
    </source>
</evidence>
<keyword evidence="1" id="KW-0677">Repeat</keyword>
<keyword evidence="2 3" id="KW-0040">ANK repeat</keyword>
<dbReference type="Pfam" id="PF12796">
    <property type="entry name" value="Ank_2"/>
    <property type="match status" value="1"/>
</dbReference>
<dbReference type="InterPro" id="IPR051070">
    <property type="entry name" value="NF-kappa-B_inhibitor"/>
</dbReference>
<dbReference type="SMART" id="SM00248">
    <property type="entry name" value="ANK"/>
    <property type="match status" value="3"/>
</dbReference>
<dbReference type="RefSeq" id="WP_155364848.1">
    <property type="nucleotide sequence ID" value="NZ_CP043930.1"/>
</dbReference>
<dbReference type="GO" id="GO:0051059">
    <property type="term" value="F:NF-kappaB binding"/>
    <property type="evidence" value="ECO:0007669"/>
    <property type="project" value="TreeGrafter"/>
</dbReference>
<dbReference type="KEGG" id="gim:F1728_15240"/>
<gene>
    <name evidence="4" type="ORF">F1728_15240</name>
</gene>
<dbReference type="InterPro" id="IPR036770">
    <property type="entry name" value="Ankyrin_rpt-contain_sf"/>
</dbReference>